<evidence type="ECO:0000256" key="1">
    <source>
        <dbReference type="SAM" id="MobiDB-lite"/>
    </source>
</evidence>
<evidence type="ECO:0008006" key="4">
    <source>
        <dbReference type="Google" id="ProtNLM"/>
    </source>
</evidence>
<feature type="region of interest" description="Disordered" evidence="1">
    <location>
        <begin position="1"/>
        <end position="28"/>
    </location>
</feature>
<protein>
    <recommendedName>
        <fullName evidence="4">F-box domain-containing protein</fullName>
    </recommendedName>
</protein>
<evidence type="ECO:0000313" key="2">
    <source>
        <dbReference type="EMBL" id="KAK7734056.1"/>
    </source>
</evidence>
<accession>A0ABR1PDQ3</accession>
<evidence type="ECO:0000313" key="3">
    <source>
        <dbReference type="Proteomes" id="UP001430848"/>
    </source>
</evidence>
<reference evidence="2 3" key="1">
    <citation type="submission" date="2024-02" db="EMBL/GenBank/DDBJ databases">
        <title>De novo assembly and annotation of 12 fungi associated with fruit tree decline syndrome in Ontario, Canada.</title>
        <authorList>
            <person name="Sulman M."/>
            <person name="Ellouze W."/>
            <person name="Ilyukhin E."/>
        </authorList>
    </citation>
    <scope>NUCLEOTIDE SEQUENCE [LARGE SCALE GENOMIC DNA]</scope>
    <source>
        <strain evidence="2 3">M169</strain>
    </source>
</reference>
<sequence length="287" mass="33047">MLRSLPPTPQRAIRHGGDNGSAPLEDPSQTGAEAMRFSFFDFPPEIRNMIYHCSLQRPGCADLYRGYYRQAAALPRDQMWHRAHLRTPTILLLCRRITDESMPVLRAQWFVIDRLPPCMAPMPDGKGGFLRMSNFIGRETLQRLEYIDLRVGLGEGPLGSGWIWNRVLDELLAILSERNALVHFRLLIRRCNQEDSPSVWTTEMAEEALIRRMINPNIFRPGEITVETWRIDGQQATFLGCHHRTKPEEFSEPPIRSYPDRELFPGSIMQFVDALPEADWSDEDQDG</sequence>
<dbReference type="EMBL" id="JAKNSF020000016">
    <property type="protein sequence ID" value="KAK7734056.1"/>
    <property type="molecule type" value="Genomic_DNA"/>
</dbReference>
<organism evidence="2 3">
    <name type="scientific">Diaporthe eres</name>
    <name type="common">Phomopsis oblonga</name>
    <dbReference type="NCBI Taxonomy" id="83184"/>
    <lineage>
        <taxon>Eukaryota</taxon>
        <taxon>Fungi</taxon>
        <taxon>Dikarya</taxon>
        <taxon>Ascomycota</taxon>
        <taxon>Pezizomycotina</taxon>
        <taxon>Sordariomycetes</taxon>
        <taxon>Sordariomycetidae</taxon>
        <taxon>Diaporthales</taxon>
        <taxon>Diaporthaceae</taxon>
        <taxon>Diaporthe</taxon>
        <taxon>Diaporthe eres species complex</taxon>
    </lineage>
</organism>
<proteinExistence type="predicted"/>
<dbReference type="Proteomes" id="UP001430848">
    <property type="component" value="Unassembled WGS sequence"/>
</dbReference>
<keyword evidence="3" id="KW-1185">Reference proteome</keyword>
<gene>
    <name evidence="2" type="ORF">SLS63_004341</name>
</gene>
<comment type="caution">
    <text evidence="2">The sequence shown here is derived from an EMBL/GenBank/DDBJ whole genome shotgun (WGS) entry which is preliminary data.</text>
</comment>
<name>A0ABR1PDQ3_DIAER</name>